<proteinExistence type="predicted"/>
<evidence type="ECO:0000313" key="2">
    <source>
        <dbReference type="Proteomes" id="UP000006738"/>
    </source>
</evidence>
<name>A3NRW2_BURP0</name>
<accession>A3NRW2</accession>
<protein>
    <submittedName>
        <fullName evidence="1">Uncharacterized protein</fullName>
    </submittedName>
</protein>
<dbReference type="KEGG" id="bpl:BURPS1106A_0801"/>
<reference evidence="1 2" key="1">
    <citation type="submission" date="2007-02" db="EMBL/GenBank/DDBJ databases">
        <authorList>
            <person name="DeShazer D."/>
            <person name="Woods D.E."/>
            <person name="Nierman W.C."/>
        </authorList>
    </citation>
    <scope>NUCLEOTIDE SEQUENCE [LARGE SCALE GENOMIC DNA]</scope>
    <source>
        <strain evidence="1 2">1106a</strain>
    </source>
</reference>
<gene>
    <name evidence="1" type="ordered locus">BURPS1106A_0801</name>
</gene>
<organism evidence="1 2">
    <name type="scientific">Burkholderia pseudomallei (strain 1106a)</name>
    <dbReference type="NCBI Taxonomy" id="357348"/>
    <lineage>
        <taxon>Bacteria</taxon>
        <taxon>Pseudomonadati</taxon>
        <taxon>Pseudomonadota</taxon>
        <taxon>Betaproteobacteria</taxon>
        <taxon>Burkholderiales</taxon>
        <taxon>Burkholderiaceae</taxon>
        <taxon>Burkholderia</taxon>
        <taxon>pseudomallei group</taxon>
    </lineage>
</organism>
<dbReference type="EMBL" id="CP000572">
    <property type="protein sequence ID" value="ABN92641.1"/>
    <property type="molecule type" value="Genomic_DNA"/>
</dbReference>
<dbReference type="HOGENOM" id="CLU_208335_0_0_4"/>
<dbReference type="AlphaFoldDB" id="A3NRW2"/>
<sequence length="62" mass="7288">MVVAFCFGGRSNCFVDIYSLGNRKIRRMIFKKIIELVKRCLKFARLHLRSLSLHRFSLFGHG</sequence>
<dbReference type="Proteomes" id="UP000006738">
    <property type="component" value="Chromosome I"/>
</dbReference>
<evidence type="ECO:0000313" key="1">
    <source>
        <dbReference type="EMBL" id="ABN92641.1"/>
    </source>
</evidence>